<evidence type="ECO:0000313" key="3">
    <source>
        <dbReference type="Proteomes" id="UP000184474"/>
    </source>
</evidence>
<organism evidence="2 3">
    <name type="scientific">Reichenbachiella agariperforans</name>
    <dbReference type="NCBI Taxonomy" id="156994"/>
    <lineage>
        <taxon>Bacteria</taxon>
        <taxon>Pseudomonadati</taxon>
        <taxon>Bacteroidota</taxon>
        <taxon>Cytophagia</taxon>
        <taxon>Cytophagales</taxon>
        <taxon>Reichenbachiellaceae</taxon>
        <taxon>Reichenbachiella</taxon>
    </lineage>
</organism>
<name>A0A1M6J8B9_REIAG</name>
<dbReference type="Proteomes" id="UP000184474">
    <property type="component" value="Unassembled WGS sequence"/>
</dbReference>
<protein>
    <recommendedName>
        <fullName evidence="4">Cold-shock protein</fullName>
    </recommendedName>
</protein>
<dbReference type="AlphaFoldDB" id="A0A1M6J8B9"/>
<feature type="compositionally biased region" description="Basic residues" evidence="1">
    <location>
        <begin position="11"/>
        <end position="23"/>
    </location>
</feature>
<dbReference type="STRING" id="156994.SAMN04488028_10183"/>
<feature type="region of interest" description="Disordered" evidence="1">
    <location>
        <begin position="1"/>
        <end position="36"/>
    </location>
</feature>
<accession>A0A1M6J8B9</accession>
<feature type="compositionally biased region" description="Basic and acidic residues" evidence="1">
    <location>
        <begin position="61"/>
        <end position="73"/>
    </location>
</feature>
<dbReference type="EMBL" id="FRAA01000001">
    <property type="protein sequence ID" value="SHJ42936.1"/>
    <property type="molecule type" value="Genomic_DNA"/>
</dbReference>
<evidence type="ECO:0000313" key="2">
    <source>
        <dbReference type="EMBL" id="SHJ42936.1"/>
    </source>
</evidence>
<evidence type="ECO:0008006" key="4">
    <source>
        <dbReference type="Google" id="ProtNLM"/>
    </source>
</evidence>
<sequence>MGKKNFNAFVKRQKAEKKRKKKEEKRLKLEERENGGGTLNEMIAYVDEFGNIVDEPPEETPEVKKEEDKEIEK</sequence>
<keyword evidence="3" id="KW-1185">Reference proteome</keyword>
<reference evidence="3" key="1">
    <citation type="submission" date="2016-11" db="EMBL/GenBank/DDBJ databases">
        <authorList>
            <person name="Varghese N."/>
            <person name="Submissions S."/>
        </authorList>
    </citation>
    <scope>NUCLEOTIDE SEQUENCE [LARGE SCALE GENOMIC DNA]</scope>
    <source>
        <strain evidence="3">DSM 26134</strain>
    </source>
</reference>
<proteinExistence type="predicted"/>
<gene>
    <name evidence="2" type="ORF">SAMN04488028_10183</name>
</gene>
<evidence type="ECO:0000256" key="1">
    <source>
        <dbReference type="SAM" id="MobiDB-lite"/>
    </source>
</evidence>
<feature type="region of interest" description="Disordered" evidence="1">
    <location>
        <begin position="52"/>
        <end position="73"/>
    </location>
</feature>
<feature type="compositionally biased region" description="Basic and acidic residues" evidence="1">
    <location>
        <begin position="24"/>
        <end position="34"/>
    </location>
</feature>
<dbReference type="RefSeq" id="WP_073118402.1">
    <property type="nucleotide sequence ID" value="NZ_FRAA01000001.1"/>
</dbReference>